<dbReference type="PANTHER" id="PTHR43741">
    <property type="entry name" value="FMN-DEPENDENT NADH-AZOREDUCTASE 1"/>
    <property type="match status" value="1"/>
</dbReference>
<dbReference type="Proteomes" id="UP000749471">
    <property type="component" value="Unassembled WGS sequence"/>
</dbReference>
<proteinExistence type="predicted"/>
<dbReference type="InterPro" id="IPR005025">
    <property type="entry name" value="FMN_Rdtase-like_dom"/>
</dbReference>
<dbReference type="RefSeq" id="WP_216517293.1">
    <property type="nucleotide sequence ID" value="NZ_JAHLPM010000003.1"/>
</dbReference>
<dbReference type="PANTHER" id="PTHR43741:SF4">
    <property type="entry name" value="FMN-DEPENDENT NADH:QUINONE OXIDOREDUCTASE"/>
    <property type="match status" value="1"/>
</dbReference>
<evidence type="ECO:0000313" key="2">
    <source>
        <dbReference type="EMBL" id="MBU5437308.1"/>
    </source>
</evidence>
<sequence length="238" mass="27769">MMRITIIYGNERKGSTYNCVRILKKELQNLGSVEFIEFILPKDLPHFCHGCFNCFLNGEDTCPHYDLVKPIVDEILFSDGIILSSPVYALDVTGAMKAFLDHLCYMWIPHRPKKEMFSKTGMVITTTAGAGINPCKKTMLNTLKYLGVKRIYSFGARVKAYKWENIAEVNKIKIKKEIRKKARKFYSATINREILSYRKFTKILFNVMKNMIKNYDDNTPDKKYWKQMGWLDEIKPFS</sequence>
<protein>
    <submittedName>
        <fullName evidence="2">NAD(P)H-dependent oxidoreductase</fullName>
    </submittedName>
</protein>
<reference evidence="2 3" key="1">
    <citation type="submission" date="2021-06" db="EMBL/GenBank/DDBJ databases">
        <authorList>
            <person name="Sun Q."/>
            <person name="Li D."/>
        </authorList>
    </citation>
    <scope>NUCLEOTIDE SEQUENCE [LARGE SCALE GENOMIC DNA]</scope>
    <source>
        <strain evidence="2 3">MSJ-40</strain>
    </source>
</reference>
<feature type="domain" description="NADPH-dependent FMN reductase-like" evidence="1">
    <location>
        <begin position="2"/>
        <end position="148"/>
    </location>
</feature>
<name>A0ABS6E335_9FIRM</name>
<comment type="caution">
    <text evidence="2">The sequence shown here is derived from an EMBL/GenBank/DDBJ whole genome shotgun (WGS) entry which is preliminary data.</text>
</comment>
<accession>A0ABS6E335</accession>
<dbReference type="EMBL" id="JAHLPM010000003">
    <property type="protein sequence ID" value="MBU5437308.1"/>
    <property type="molecule type" value="Genomic_DNA"/>
</dbReference>
<evidence type="ECO:0000313" key="3">
    <source>
        <dbReference type="Proteomes" id="UP000749471"/>
    </source>
</evidence>
<gene>
    <name evidence="2" type="ORF">KQI42_04765</name>
</gene>
<dbReference type="Pfam" id="PF03358">
    <property type="entry name" value="FMN_red"/>
    <property type="match status" value="1"/>
</dbReference>
<keyword evidence="3" id="KW-1185">Reference proteome</keyword>
<organism evidence="2 3">
    <name type="scientific">Tissierella simiarum</name>
    <dbReference type="NCBI Taxonomy" id="2841534"/>
    <lineage>
        <taxon>Bacteria</taxon>
        <taxon>Bacillati</taxon>
        <taxon>Bacillota</taxon>
        <taxon>Tissierellia</taxon>
        <taxon>Tissierellales</taxon>
        <taxon>Tissierellaceae</taxon>
        <taxon>Tissierella</taxon>
    </lineage>
</organism>
<evidence type="ECO:0000259" key="1">
    <source>
        <dbReference type="Pfam" id="PF03358"/>
    </source>
</evidence>
<dbReference type="InterPro" id="IPR050104">
    <property type="entry name" value="FMN-dep_NADH:Q_OxRdtase_AzoR1"/>
</dbReference>